<keyword evidence="1" id="KW-0175">Coiled coil</keyword>
<dbReference type="RefSeq" id="XP_031868178.1">
    <property type="nucleotide sequence ID" value="XM_032015909.1"/>
</dbReference>
<comment type="caution">
    <text evidence="4">The sequence shown here is derived from an EMBL/GenBank/DDBJ whole genome shotgun (WGS) entry which is preliminary data.</text>
</comment>
<feature type="compositionally biased region" description="Polar residues" evidence="2">
    <location>
        <begin position="193"/>
        <end position="202"/>
    </location>
</feature>
<sequence length="743" mass="82852">MLNWWLGKGAEGSHGQDGNPELEPPETPAPVFAARALKSAIFGTPAPPADDTLYEIDQPSDTMAEAAAKNRLSMNLSPTKPQGILLTPGTATTRRKTVSFGSEVVDTTGLPAGRLRRSGRLEEPTDTSGNERQSNRKASSRASRKPSFTARLENAREGALAKTEPTISLFDAEPQESLSSNIDGLELHGSRSKPGTANQVHKSNSDLLQQVLIPNDKLDGDVTMDLNEPHSQSGKYWKSQYQSYHDEAKVEMQNLLKSKHLIRSYAKTKDGQAVDLAEKLREEQLKVISMESEISKLSARLARAGLDGAEDEAPELIKELARQTAQALKYKAQVDNLRITLREVRSSKISSNETASQNPLSLRSEQTHLDIHQELKEAKEQLRDMAAIRNEIDKMRQTLSTAEANNRNLQEENTRLTADLRHANMRLDKQSEKSEKRRQSFEEQFHDNEEALKTLQKSYDELKEQAKSQRRDAGKLLKERHDQAVEFKKEIASMRGAESTIRDLQQALSQKTSEHDEVVADLQKQIAELKRSSRQEPSLIDPGYSRKQQPAKPVASEESCQSRHSLIPVTIQSNFRPSKTRTASHSETPVGSPQRAHPALSEIINHATVDTVPPRTSGPVHYTPLAKRFSDMTLESPKFELPSLERSPPRNIGRKIPKMDHRLSPRPSMFNITSSPPKMAGNDRGGRRPMSVPSGRLPSLDGSKARNPLPPERAAAARARLEQKNAEKKRRRALETDKENMPS</sequence>
<proteinExistence type="predicted"/>
<gene>
    <name evidence="4" type="ORF">BP5553_07286</name>
</gene>
<dbReference type="InterPro" id="IPR021589">
    <property type="entry name" value="Cut12"/>
</dbReference>
<feature type="compositionally biased region" description="Basic and acidic residues" evidence="2">
    <location>
        <begin position="733"/>
        <end position="743"/>
    </location>
</feature>
<protein>
    <recommendedName>
        <fullName evidence="3">Spindle pole body-associated protein cut12 domain-containing protein</fullName>
    </recommendedName>
</protein>
<evidence type="ECO:0000313" key="5">
    <source>
        <dbReference type="Proteomes" id="UP000254866"/>
    </source>
</evidence>
<dbReference type="Pfam" id="PF11500">
    <property type="entry name" value="Cut12"/>
    <property type="match status" value="1"/>
</dbReference>
<dbReference type="EMBL" id="NPIC01000006">
    <property type="protein sequence ID" value="RDL35355.1"/>
    <property type="molecule type" value="Genomic_DNA"/>
</dbReference>
<name>A0A370TJ23_9HELO</name>
<dbReference type="AlphaFoldDB" id="A0A370TJ23"/>
<feature type="coiled-coil region" evidence="1">
    <location>
        <begin position="280"/>
        <end position="326"/>
    </location>
</feature>
<evidence type="ECO:0000313" key="4">
    <source>
        <dbReference type="EMBL" id="RDL35355.1"/>
    </source>
</evidence>
<feature type="region of interest" description="Disordered" evidence="2">
    <location>
        <begin position="1"/>
        <end position="28"/>
    </location>
</feature>
<evidence type="ECO:0000259" key="3">
    <source>
        <dbReference type="Pfam" id="PF11500"/>
    </source>
</evidence>
<keyword evidence="5" id="KW-1185">Reference proteome</keyword>
<dbReference type="PANTHER" id="PTHR45615:SF66">
    <property type="entry name" value="CARD DOMAIN-CONTAINING PROTEIN"/>
    <property type="match status" value="1"/>
</dbReference>
<feature type="region of interest" description="Disordered" evidence="2">
    <location>
        <begin position="427"/>
        <end position="447"/>
    </location>
</feature>
<dbReference type="Proteomes" id="UP000254866">
    <property type="component" value="Unassembled WGS sequence"/>
</dbReference>
<accession>A0A370TJ23</accession>
<dbReference type="PANTHER" id="PTHR45615">
    <property type="entry name" value="MYOSIN HEAVY CHAIN, NON-MUSCLE"/>
    <property type="match status" value="1"/>
</dbReference>
<feature type="compositionally biased region" description="Polar residues" evidence="2">
    <location>
        <begin position="558"/>
        <end position="591"/>
    </location>
</feature>
<organism evidence="4 5">
    <name type="scientific">Venustampulla echinocandica</name>
    <dbReference type="NCBI Taxonomy" id="2656787"/>
    <lineage>
        <taxon>Eukaryota</taxon>
        <taxon>Fungi</taxon>
        <taxon>Dikarya</taxon>
        <taxon>Ascomycota</taxon>
        <taxon>Pezizomycotina</taxon>
        <taxon>Leotiomycetes</taxon>
        <taxon>Helotiales</taxon>
        <taxon>Pleuroascaceae</taxon>
        <taxon>Venustampulla</taxon>
    </lineage>
</organism>
<feature type="region of interest" description="Disordered" evidence="2">
    <location>
        <begin position="528"/>
        <end position="597"/>
    </location>
</feature>
<feature type="domain" description="Spindle pole body-associated protein cut12" evidence="3">
    <location>
        <begin position="209"/>
        <end position="306"/>
    </location>
</feature>
<dbReference type="OrthoDB" id="5383703at2759"/>
<evidence type="ECO:0000256" key="1">
    <source>
        <dbReference type="SAM" id="Coils"/>
    </source>
</evidence>
<dbReference type="GeneID" id="43600135"/>
<evidence type="ECO:0000256" key="2">
    <source>
        <dbReference type="SAM" id="MobiDB-lite"/>
    </source>
</evidence>
<reference evidence="4 5" key="1">
    <citation type="journal article" date="2018" name="IMA Fungus">
        <title>IMA Genome-F 9: Draft genome sequence of Annulohypoxylon stygium, Aspergillus mulundensis, Berkeleyomyces basicola (syn. Thielaviopsis basicola), Ceratocystis smalleyi, two Cercospora beticola strains, Coleophoma cylindrospora, Fusarium fracticaudum, Phialophora cf. hyalina, and Morchella septimelata.</title>
        <authorList>
            <person name="Wingfield B.D."/>
            <person name="Bills G.F."/>
            <person name="Dong Y."/>
            <person name="Huang W."/>
            <person name="Nel W.J."/>
            <person name="Swalarsk-Parry B.S."/>
            <person name="Vaghefi N."/>
            <person name="Wilken P.M."/>
            <person name="An Z."/>
            <person name="de Beer Z.W."/>
            <person name="De Vos L."/>
            <person name="Chen L."/>
            <person name="Duong T.A."/>
            <person name="Gao Y."/>
            <person name="Hammerbacher A."/>
            <person name="Kikkert J.R."/>
            <person name="Li Y."/>
            <person name="Li H."/>
            <person name="Li K."/>
            <person name="Li Q."/>
            <person name="Liu X."/>
            <person name="Ma X."/>
            <person name="Naidoo K."/>
            <person name="Pethybridge S.J."/>
            <person name="Sun J."/>
            <person name="Steenkamp E.T."/>
            <person name="van der Nest M.A."/>
            <person name="van Wyk S."/>
            <person name="Wingfield M.J."/>
            <person name="Xiong C."/>
            <person name="Yue Q."/>
            <person name="Zhang X."/>
        </authorList>
    </citation>
    <scope>NUCLEOTIDE SEQUENCE [LARGE SCALE GENOMIC DNA]</scope>
    <source>
        <strain evidence="4 5">BP 5553</strain>
    </source>
</reference>
<feature type="region of interest" description="Disordered" evidence="2">
    <location>
        <begin position="641"/>
        <end position="743"/>
    </location>
</feature>
<dbReference type="STRING" id="2656787.A0A370TJ23"/>
<feature type="region of interest" description="Disordered" evidence="2">
    <location>
        <begin position="75"/>
        <end position="202"/>
    </location>
</feature>